<evidence type="ECO:0000256" key="1">
    <source>
        <dbReference type="ARBA" id="ARBA00006110"/>
    </source>
</evidence>
<feature type="domain" description="Ribosomal RNA-processing protein 7 C-terminal" evidence="3">
    <location>
        <begin position="202"/>
        <end position="319"/>
    </location>
</feature>
<feature type="domain" description="Rrp7 RRM-like N-terminal" evidence="4">
    <location>
        <begin position="17"/>
        <end position="199"/>
    </location>
</feature>
<dbReference type="AlphaFoldDB" id="A0A3M6WXZ5"/>
<comment type="similarity">
    <text evidence="1">Belongs to the RRP7 family.</text>
</comment>
<dbReference type="InterPro" id="IPR024326">
    <property type="entry name" value="RRP7_C"/>
</dbReference>
<organism evidence="5 11">
    <name type="scientific">Hortaea werneckii</name>
    <name type="common">Black yeast</name>
    <name type="synonym">Cladosporium werneckii</name>
    <dbReference type="NCBI Taxonomy" id="91943"/>
    <lineage>
        <taxon>Eukaryota</taxon>
        <taxon>Fungi</taxon>
        <taxon>Dikarya</taxon>
        <taxon>Ascomycota</taxon>
        <taxon>Pezizomycotina</taxon>
        <taxon>Dothideomycetes</taxon>
        <taxon>Dothideomycetidae</taxon>
        <taxon>Mycosphaerellales</taxon>
        <taxon>Teratosphaeriaceae</taxon>
        <taxon>Hortaea</taxon>
    </lineage>
</organism>
<gene>
    <name evidence="8" type="ORF">D0866_06524</name>
    <name evidence="7" type="ORF">D0867_06165</name>
    <name evidence="6" type="ORF">D0868_03862</name>
    <name evidence="5" type="ORF">D0869_05288</name>
</gene>
<dbReference type="EMBL" id="QWIL01000586">
    <property type="protein sequence ID" value="RMY17259.1"/>
    <property type="molecule type" value="Genomic_DNA"/>
</dbReference>
<dbReference type="CDD" id="cd12950">
    <property type="entry name" value="RRP7_Rrp7p"/>
    <property type="match status" value="1"/>
</dbReference>
<feature type="compositionally biased region" description="Basic and acidic residues" evidence="2">
    <location>
        <begin position="255"/>
        <end position="271"/>
    </location>
</feature>
<dbReference type="EMBL" id="QWIK01000230">
    <property type="protein sequence ID" value="RMY10151.1"/>
    <property type="molecule type" value="Genomic_DNA"/>
</dbReference>
<dbReference type="Proteomes" id="UP000276864">
    <property type="component" value="Unassembled WGS sequence"/>
</dbReference>
<feature type="region of interest" description="Disordered" evidence="2">
    <location>
        <begin position="243"/>
        <end position="271"/>
    </location>
</feature>
<feature type="region of interest" description="Disordered" evidence="2">
    <location>
        <begin position="103"/>
        <end position="125"/>
    </location>
</feature>
<comment type="caution">
    <text evidence="5">The sequence shown here is derived from an EMBL/GenBank/DDBJ whole genome shotgun (WGS) entry which is preliminary data.</text>
</comment>
<dbReference type="Gene3D" id="3.30.70.330">
    <property type="match status" value="1"/>
</dbReference>
<dbReference type="Proteomes" id="UP000281245">
    <property type="component" value="Unassembled WGS sequence"/>
</dbReference>
<accession>A0A3M6WXZ5</accession>
<evidence type="ECO:0000313" key="9">
    <source>
        <dbReference type="Proteomes" id="UP000271337"/>
    </source>
</evidence>
<dbReference type="CDD" id="cd12293">
    <property type="entry name" value="dRRM_Rrp7p"/>
    <property type="match status" value="1"/>
</dbReference>
<dbReference type="GO" id="GO:0000028">
    <property type="term" value="P:ribosomal small subunit assembly"/>
    <property type="evidence" value="ECO:0007669"/>
    <property type="project" value="TreeGrafter"/>
</dbReference>
<sequence>MVPMPSKPAHAATAVHDFTALPLTLPTIPSFPKKTTHYLYLRANNPKLPTEDTPREVFLVNVPIDATETHLRALFAEHLGGSRIERIDFEGARVGKGITAPVTSAKQGKKRKWSEATTTSTGDGAVTGTEAEVGKLPHLWDRELHRSGSTAIVTFVDKASADLALKEARKAAKTGRQIPWGEGVEGKVAPLGSTRYATHHKLRYPDQAVLQQSVDTYMAAFSAAEVARAKTLAKQRSVPDADGFVTVTKGGRAGPARDEEAREKGEELKKREKKRVGEDFYRFQTREKRKEVQRDLVKGFEEDQKRVEEMRKRRGKVRPE</sequence>
<dbReference type="InterPro" id="IPR012677">
    <property type="entry name" value="Nucleotide-bd_a/b_plait_sf"/>
</dbReference>
<dbReference type="Pfam" id="PF17799">
    <property type="entry name" value="RRM_Rrp7"/>
    <property type="match status" value="1"/>
</dbReference>
<evidence type="ECO:0000313" key="8">
    <source>
        <dbReference type="EMBL" id="RMY32563.1"/>
    </source>
</evidence>
<feature type="region of interest" description="Disordered" evidence="2">
    <location>
        <begin position="300"/>
        <end position="320"/>
    </location>
</feature>
<dbReference type="Gene3D" id="6.10.250.1770">
    <property type="match status" value="1"/>
</dbReference>
<dbReference type="GO" id="GO:0034456">
    <property type="term" value="C:UTP-C complex"/>
    <property type="evidence" value="ECO:0007669"/>
    <property type="project" value="TreeGrafter"/>
</dbReference>
<dbReference type="PANTHER" id="PTHR13191">
    <property type="entry name" value="RIBOSOMAL RNA PROCESSING PROTEIN 7-RELATED"/>
    <property type="match status" value="1"/>
</dbReference>
<dbReference type="EMBL" id="QWIM01000621">
    <property type="protein sequence ID" value="RMY32563.1"/>
    <property type="molecule type" value="Genomic_DNA"/>
</dbReference>
<evidence type="ECO:0000313" key="7">
    <source>
        <dbReference type="EMBL" id="RMY17259.1"/>
    </source>
</evidence>
<protein>
    <recommendedName>
        <fullName evidence="13">RRM domain-containing protein</fullName>
    </recommendedName>
</protein>
<evidence type="ECO:0000313" key="10">
    <source>
        <dbReference type="Proteomes" id="UP000276864"/>
    </source>
</evidence>
<evidence type="ECO:0000313" key="11">
    <source>
        <dbReference type="Proteomes" id="UP000281245"/>
    </source>
</evidence>
<evidence type="ECO:0000313" key="6">
    <source>
        <dbReference type="EMBL" id="RMY10151.1"/>
    </source>
</evidence>
<evidence type="ECO:0000259" key="3">
    <source>
        <dbReference type="Pfam" id="PF12923"/>
    </source>
</evidence>
<dbReference type="InterPro" id="IPR040447">
    <property type="entry name" value="RRM_Rrp7"/>
</dbReference>
<dbReference type="GO" id="GO:0006364">
    <property type="term" value="P:rRNA processing"/>
    <property type="evidence" value="ECO:0007669"/>
    <property type="project" value="TreeGrafter"/>
</dbReference>
<evidence type="ECO:0000313" key="12">
    <source>
        <dbReference type="Proteomes" id="UP000282582"/>
    </source>
</evidence>
<dbReference type="GO" id="GO:0032545">
    <property type="term" value="C:CURI complex"/>
    <property type="evidence" value="ECO:0007669"/>
    <property type="project" value="TreeGrafter"/>
</dbReference>
<evidence type="ECO:0000313" key="5">
    <source>
        <dbReference type="EMBL" id="RMX83467.1"/>
    </source>
</evidence>
<dbReference type="PANTHER" id="PTHR13191:SF0">
    <property type="entry name" value="RIBOSOMAL RNA-PROCESSING PROTEIN 7 HOMOLOG A-RELATED"/>
    <property type="match status" value="1"/>
</dbReference>
<dbReference type="Pfam" id="PF12923">
    <property type="entry name" value="RRP7"/>
    <property type="match status" value="1"/>
</dbReference>
<reference evidence="9 10" key="1">
    <citation type="journal article" date="2018" name="BMC Genomics">
        <title>Genomic evidence for intraspecific hybridization in a clonal and extremely halotolerant yeast.</title>
        <authorList>
            <person name="Gostincar C."/>
            <person name="Stajich J.E."/>
            <person name="Zupancic J."/>
            <person name="Zalar P."/>
            <person name="Gunde-Cimerman N."/>
        </authorList>
    </citation>
    <scope>NUCLEOTIDE SEQUENCE [LARGE SCALE GENOMIC DNA]</scope>
    <source>
        <strain evidence="8 10">EXF-6651</strain>
        <strain evidence="6 12">EXF-6654</strain>
        <strain evidence="5 11">EXF-6656</strain>
        <strain evidence="7 9">EXF-6669</strain>
    </source>
</reference>
<proteinExistence type="inferred from homology"/>
<dbReference type="Proteomes" id="UP000282582">
    <property type="component" value="Unassembled WGS sequence"/>
</dbReference>
<evidence type="ECO:0000256" key="2">
    <source>
        <dbReference type="SAM" id="MobiDB-lite"/>
    </source>
</evidence>
<dbReference type="EMBL" id="QWIJ01000348">
    <property type="protein sequence ID" value="RMX83467.1"/>
    <property type="molecule type" value="Genomic_DNA"/>
</dbReference>
<dbReference type="Proteomes" id="UP000271337">
    <property type="component" value="Unassembled WGS sequence"/>
</dbReference>
<dbReference type="InterPro" id="IPR040446">
    <property type="entry name" value="RRP7"/>
</dbReference>
<evidence type="ECO:0008006" key="13">
    <source>
        <dbReference type="Google" id="ProtNLM"/>
    </source>
</evidence>
<dbReference type="OrthoDB" id="5390at2759"/>
<name>A0A3M6WXZ5_HORWE</name>
<evidence type="ECO:0000259" key="4">
    <source>
        <dbReference type="Pfam" id="PF17799"/>
    </source>
</evidence>